<dbReference type="KEGG" id="mon:G8E03_07930"/>
<dbReference type="AlphaFoldDB" id="A0A6G7VL90"/>
<dbReference type="Proteomes" id="UP000500791">
    <property type="component" value="Chromosome"/>
</dbReference>
<gene>
    <name evidence="2" type="ORF">G8E03_07930</name>
</gene>
<feature type="domain" description="Fe/B12 periplasmic-binding" evidence="1">
    <location>
        <begin position="25"/>
        <end position="264"/>
    </location>
</feature>
<dbReference type="RefSeq" id="WP_166190440.1">
    <property type="nucleotide sequence ID" value="NZ_CP049811.1"/>
</dbReference>
<sequence>MSDFLGAPPGDNFLDAPPGGDAPQRVVSLNLCTDQLAMLLAAPGQLISVSRLASDPRPSAMARQAASWPRNAGQAEEIFLLNPDLVLAGRYTARATVSMLERLGIPVQRFDPASGLDEVPDRITKMGEALGREAAATALIARFEADLLSLRYEVGAVRAAIYQANGYTLGSGTMAADIMEAAGLRNVMADRPGGGRLPLELLVTRAPDMLITSTPYPGASRSEEILSHPVLQAMALPRANTGPDWICGTPYVLRAIRDLQEAAR</sequence>
<keyword evidence="3" id="KW-1185">Reference proteome</keyword>
<dbReference type="PANTHER" id="PTHR30535">
    <property type="entry name" value="VITAMIN B12-BINDING PROTEIN"/>
    <property type="match status" value="1"/>
</dbReference>
<evidence type="ECO:0000313" key="2">
    <source>
        <dbReference type="EMBL" id="QIK40702.1"/>
    </source>
</evidence>
<dbReference type="Pfam" id="PF01497">
    <property type="entry name" value="Peripla_BP_2"/>
    <property type="match status" value="1"/>
</dbReference>
<name>A0A6G7VL90_9RHOB</name>
<dbReference type="InterPro" id="IPR002491">
    <property type="entry name" value="ABC_transptr_periplasmic_BD"/>
</dbReference>
<evidence type="ECO:0000259" key="1">
    <source>
        <dbReference type="PROSITE" id="PS50983"/>
    </source>
</evidence>
<dbReference type="InterPro" id="IPR050902">
    <property type="entry name" value="ABC_Transporter_SBP"/>
</dbReference>
<proteinExistence type="predicted"/>
<organism evidence="2 3">
    <name type="scientific">Pontivivens nitratireducens</name>
    <dbReference type="NCBI Taxonomy" id="2758038"/>
    <lineage>
        <taxon>Bacteria</taxon>
        <taxon>Pseudomonadati</taxon>
        <taxon>Pseudomonadota</taxon>
        <taxon>Alphaproteobacteria</taxon>
        <taxon>Rhodobacterales</taxon>
        <taxon>Paracoccaceae</taxon>
        <taxon>Pontivivens</taxon>
    </lineage>
</organism>
<dbReference type="PROSITE" id="PS50983">
    <property type="entry name" value="FE_B12_PBP"/>
    <property type="match status" value="1"/>
</dbReference>
<accession>A0A6G7VL90</accession>
<evidence type="ECO:0000313" key="3">
    <source>
        <dbReference type="Proteomes" id="UP000500791"/>
    </source>
</evidence>
<dbReference type="PANTHER" id="PTHR30535:SF34">
    <property type="entry name" value="MOLYBDATE-BINDING PROTEIN MOLA"/>
    <property type="match status" value="1"/>
</dbReference>
<protein>
    <submittedName>
        <fullName evidence="2">ABC transporter substrate-binding protein</fullName>
    </submittedName>
</protein>
<dbReference type="SUPFAM" id="SSF53807">
    <property type="entry name" value="Helical backbone' metal receptor"/>
    <property type="match status" value="1"/>
</dbReference>
<dbReference type="GO" id="GO:0071281">
    <property type="term" value="P:cellular response to iron ion"/>
    <property type="evidence" value="ECO:0007669"/>
    <property type="project" value="TreeGrafter"/>
</dbReference>
<dbReference type="EMBL" id="CP049811">
    <property type="protein sequence ID" value="QIK40702.1"/>
    <property type="molecule type" value="Genomic_DNA"/>
</dbReference>
<dbReference type="Gene3D" id="3.40.50.1980">
    <property type="entry name" value="Nitrogenase molybdenum iron protein domain"/>
    <property type="match status" value="2"/>
</dbReference>
<reference evidence="2 3" key="1">
    <citation type="submission" date="2020-03" db="EMBL/GenBank/DDBJ databases">
        <title>Complete genome sequence of Monaibacterium sp. ALG8 with diverse plasmids.</title>
        <authorList>
            <person name="Sun C."/>
        </authorList>
    </citation>
    <scope>NUCLEOTIDE SEQUENCE [LARGE SCALE GENOMIC DNA]</scope>
    <source>
        <strain evidence="2 3">ALG8</strain>
    </source>
</reference>